<dbReference type="AlphaFoldDB" id="A0A6A6VSX4"/>
<feature type="region of interest" description="Disordered" evidence="2">
    <location>
        <begin position="1"/>
        <end position="26"/>
    </location>
</feature>
<name>A0A6A6VSX4_9PLEO</name>
<dbReference type="EMBL" id="MU006561">
    <property type="protein sequence ID" value="KAF2752347.1"/>
    <property type="molecule type" value="Genomic_DNA"/>
</dbReference>
<keyword evidence="1" id="KW-0479">Metal-binding</keyword>
<sequence length="483" mass="56437">MTPASCKSTLAKFPQKQRKQQPPCPHVWHTVPRTDLTPQELSSVCIICLDPWSEEPEEEIQTIPGRLAHCGHPICEHCFTEWQSQLEWANCPFPWCEGQKGPPPANLVSCRLCQEIHSKSEDLEIRTVITIRDTILENLKLELRKLATTDDFFRISDSRYTALLRYWRQVLQEYWGQYHRWWEFAEVLDPFRGADVVHRKVIKQYGPLLEPMPDRELRGYLEPHTPVEDYPNGEEPWISTVIRDVLSMYHEEDHKDVPYGSPGGKEYEKYQQTHPHVAETLDGEHLSPWPIHKLLEHRVENGRIEYLVQHVGDWHKESFEWTPRGQFVDKKIYKNYDAELRRKARRVRQATGRPPQSDQPRLHYRATRLTADGETQQQTRRRRRRPQLASGPPTVTPRWAQRGNRQTQTVSGYRVAGQLWAHYVRVPSSENEEAEEEDEEDEEEDTDVGMTSDTDTDSNSDSDDASDDADSDPENANEEEDHH</sequence>
<feature type="region of interest" description="Disordered" evidence="2">
    <location>
        <begin position="344"/>
        <end position="412"/>
    </location>
</feature>
<evidence type="ECO:0000313" key="5">
    <source>
        <dbReference type="Proteomes" id="UP000799440"/>
    </source>
</evidence>
<evidence type="ECO:0000313" key="4">
    <source>
        <dbReference type="EMBL" id="KAF2752347.1"/>
    </source>
</evidence>
<dbReference type="PROSITE" id="PS50089">
    <property type="entry name" value="ZF_RING_2"/>
    <property type="match status" value="1"/>
</dbReference>
<dbReference type="GO" id="GO:0008270">
    <property type="term" value="F:zinc ion binding"/>
    <property type="evidence" value="ECO:0007669"/>
    <property type="project" value="UniProtKB-KW"/>
</dbReference>
<evidence type="ECO:0000256" key="1">
    <source>
        <dbReference type="PROSITE-ProRule" id="PRU00175"/>
    </source>
</evidence>
<keyword evidence="1" id="KW-0862">Zinc</keyword>
<feature type="compositionally biased region" description="Acidic residues" evidence="2">
    <location>
        <begin position="454"/>
        <end position="483"/>
    </location>
</feature>
<organism evidence="4 5">
    <name type="scientific">Sporormia fimetaria CBS 119925</name>
    <dbReference type="NCBI Taxonomy" id="1340428"/>
    <lineage>
        <taxon>Eukaryota</taxon>
        <taxon>Fungi</taxon>
        <taxon>Dikarya</taxon>
        <taxon>Ascomycota</taxon>
        <taxon>Pezizomycotina</taxon>
        <taxon>Dothideomycetes</taxon>
        <taxon>Pleosporomycetidae</taxon>
        <taxon>Pleosporales</taxon>
        <taxon>Sporormiaceae</taxon>
        <taxon>Sporormia</taxon>
    </lineage>
</organism>
<feature type="compositionally biased region" description="Acidic residues" evidence="2">
    <location>
        <begin position="430"/>
        <end position="447"/>
    </location>
</feature>
<dbReference type="Proteomes" id="UP000799440">
    <property type="component" value="Unassembled WGS sequence"/>
</dbReference>
<dbReference type="OrthoDB" id="6105938at2759"/>
<accession>A0A6A6VSX4</accession>
<evidence type="ECO:0000259" key="3">
    <source>
        <dbReference type="PROSITE" id="PS50089"/>
    </source>
</evidence>
<dbReference type="Gene3D" id="2.40.50.40">
    <property type="match status" value="1"/>
</dbReference>
<dbReference type="InterPro" id="IPR013083">
    <property type="entry name" value="Znf_RING/FYVE/PHD"/>
</dbReference>
<proteinExistence type="predicted"/>
<reference evidence="4" key="1">
    <citation type="journal article" date="2020" name="Stud. Mycol.">
        <title>101 Dothideomycetes genomes: a test case for predicting lifestyles and emergence of pathogens.</title>
        <authorList>
            <person name="Haridas S."/>
            <person name="Albert R."/>
            <person name="Binder M."/>
            <person name="Bloem J."/>
            <person name="Labutti K."/>
            <person name="Salamov A."/>
            <person name="Andreopoulos B."/>
            <person name="Baker S."/>
            <person name="Barry K."/>
            <person name="Bills G."/>
            <person name="Bluhm B."/>
            <person name="Cannon C."/>
            <person name="Castanera R."/>
            <person name="Culley D."/>
            <person name="Daum C."/>
            <person name="Ezra D."/>
            <person name="Gonzalez J."/>
            <person name="Henrissat B."/>
            <person name="Kuo A."/>
            <person name="Liang C."/>
            <person name="Lipzen A."/>
            <person name="Lutzoni F."/>
            <person name="Magnuson J."/>
            <person name="Mondo S."/>
            <person name="Nolan M."/>
            <person name="Ohm R."/>
            <person name="Pangilinan J."/>
            <person name="Park H.-J."/>
            <person name="Ramirez L."/>
            <person name="Alfaro M."/>
            <person name="Sun H."/>
            <person name="Tritt A."/>
            <person name="Yoshinaga Y."/>
            <person name="Zwiers L.-H."/>
            <person name="Turgeon B."/>
            <person name="Goodwin S."/>
            <person name="Spatafora J."/>
            <person name="Crous P."/>
            <person name="Grigoriev I."/>
        </authorList>
    </citation>
    <scope>NUCLEOTIDE SEQUENCE</scope>
    <source>
        <strain evidence="4">CBS 119925</strain>
    </source>
</reference>
<feature type="domain" description="RING-type" evidence="3">
    <location>
        <begin position="45"/>
        <end position="92"/>
    </location>
</feature>
<dbReference type="InterPro" id="IPR001841">
    <property type="entry name" value="Znf_RING"/>
</dbReference>
<dbReference type="Gene3D" id="3.30.40.10">
    <property type="entry name" value="Zinc/RING finger domain, C3HC4 (zinc finger)"/>
    <property type="match status" value="1"/>
</dbReference>
<feature type="region of interest" description="Disordered" evidence="2">
    <location>
        <begin position="424"/>
        <end position="483"/>
    </location>
</feature>
<keyword evidence="5" id="KW-1185">Reference proteome</keyword>
<protein>
    <recommendedName>
        <fullName evidence="3">RING-type domain-containing protein</fullName>
    </recommendedName>
</protein>
<gene>
    <name evidence="4" type="ORF">M011DRAFT_22583</name>
</gene>
<evidence type="ECO:0000256" key="2">
    <source>
        <dbReference type="SAM" id="MobiDB-lite"/>
    </source>
</evidence>
<keyword evidence="1" id="KW-0863">Zinc-finger</keyword>